<comment type="caution">
    <text evidence="3">The sequence shown here is derived from an EMBL/GenBank/DDBJ whole genome shotgun (WGS) entry which is preliminary data.</text>
</comment>
<dbReference type="InterPro" id="IPR050228">
    <property type="entry name" value="Carboxylesterase_BioH"/>
</dbReference>
<reference evidence="4" key="1">
    <citation type="submission" date="2024-06" db="EMBL/GenBank/DDBJ databases">
        <title>Multi-omics analyses provide insights into the biosynthesis of the anticancer antibiotic pleurotin in Hohenbuehelia grisea.</title>
        <authorList>
            <person name="Weaver J.A."/>
            <person name="Alberti F."/>
        </authorList>
    </citation>
    <scope>NUCLEOTIDE SEQUENCE [LARGE SCALE GENOMIC DNA]</scope>
    <source>
        <strain evidence="4">T-177</strain>
    </source>
</reference>
<dbReference type="EMBL" id="JASNQZ010000006">
    <property type="protein sequence ID" value="KAL0957030.1"/>
    <property type="molecule type" value="Genomic_DNA"/>
</dbReference>
<proteinExistence type="predicted"/>
<dbReference type="PANTHER" id="PTHR43194:SF4">
    <property type="entry name" value="AB HYDROLASE-1 DOMAIN-CONTAINING PROTEIN"/>
    <property type="match status" value="1"/>
</dbReference>
<feature type="chain" id="PRO_5045988110" description="AB hydrolase-1 domain-containing protein" evidence="1">
    <location>
        <begin position="22"/>
        <end position="404"/>
    </location>
</feature>
<dbReference type="InterPro" id="IPR000073">
    <property type="entry name" value="AB_hydrolase_1"/>
</dbReference>
<keyword evidence="4" id="KW-1185">Reference proteome</keyword>
<dbReference type="Proteomes" id="UP001556367">
    <property type="component" value="Unassembled WGS sequence"/>
</dbReference>
<evidence type="ECO:0000313" key="4">
    <source>
        <dbReference type="Proteomes" id="UP001556367"/>
    </source>
</evidence>
<keyword evidence="1" id="KW-0732">Signal</keyword>
<dbReference type="SUPFAM" id="SSF53474">
    <property type="entry name" value="alpha/beta-Hydrolases"/>
    <property type="match status" value="1"/>
</dbReference>
<evidence type="ECO:0000256" key="1">
    <source>
        <dbReference type="SAM" id="SignalP"/>
    </source>
</evidence>
<dbReference type="InterPro" id="IPR029058">
    <property type="entry name" value="AB_hydrolase_fold"/>
</dbReference>
<feature type="signal peptide" evidence="1">
    <location>
        <begin position="1"/>
        <end position="21"/>
    </location>
</feature>
<dbReference type="PANTHER" id="PTHR43194">
    <property type="entry name" value="HYDROLASE ALPHA/BETA FOLD FAMILY"/>
    <property type="match status" value="1"/>
</dbReference>
<name>A0ABR3JNI9_9AGAR</name>
<dbReference type="CDD" id="cd12809">
    <property type="entry name" value="Esterase_713_like-2"/>
    <property type="match status" value="1"/>
</dbReference>
<organism evidence="3 4">
    <name type="scientific">Hohenbuehelia grisea</name>
    <dbReference type="NCBI Taxonomy" id="104357"/>
    <lineage>
        <taxon>Eukaryota</taxon>
        <taxon>Fungi</taxon>
        <taxon>Dikarya</taxon>
        <taxon>Basidiomycota</taxon>
        <taxon>Agaricomycotina</taxon>
        <taxon>Agaricomycetes</taxon>
        <taxon>Agaricomycetidae</taxon>
        <taxon>Agaricales</taxon>
        <taxon>Pleurotineae</taxon>
        <taxon>Pleurotaceae</taxon>
        <taxon>Hohenbuehelia</taxon>
    </lineage>
</organism>
<evidence type="ECO:0000313" key="3">
    <source>
        <dbReference type="EMBL" id="KAL0957030.1"/>
    </source>
</evidence>
<accession>A0ABR3JNI9</accession>
<feature type="domain" description="AB hydrolase-1" evidence="2">
    <location>
        <begin position="69"/>
        <end position="359"/>
    </location>
</feature>
<dbReference type="Pfam" id="PF12697">
    <property type="entry name" value="Abhydrolase_6"/>
    <property type="match status" value="1"/>
</dbReference>
<sequence>MIWRNSLLVCALTLLVGHGGAKRVGTAHYRGYFYVGGEYSTQNQATISFGQIYVEHLTPASGVRQKYPLVFVHGAGLTATTWLNTPDGREGWADYFLGRGFEVYLLDQPSRGRSPYQKSLDGSQSMINAESVEKLFTAPAFHKSWAYADLHTQWPGTGRRGDATFDNFYTSLVPLLSNPAESGAKNQHALAALLRRVEKPVILVTHSQSGLFGWPAADAEPKKVKAIIALEPGGPPFQPDTMNQPSPNAPPAPSLNVAHPWGLSEVPMTYDPPITNISQFKLEQVDDGPGYKCVQQAKPAHRWINLVQTPVLVVTGEASWHAAFDDCTVEFICQAGVKVHFARLQDFDIHGNGHMFFIEKNNLQIASEVVEPWIKKISQGSNLSRSDLRRFKVCPGLTGPPSPK</sequence>
<dbReference type="Gene3D" id="3.40.50.1820">
    <property type="entry name" value="alpha/beta hydrolase"/>
    <property type="match status" value="1"/>
</dbReference>
<gene>
    <name evidence="3" type="ORF">HGRIS_003131</name>
</gene>
<evidence type="ECO:0000259" key="2">
    <source>
        <dbReference type="Pfam" id="PF12697"/>
    </source>
</evidence>
<protein>
    <recommendedName>
        <fullName evidence="2">AB hydrolase-1 domain-containing protein</fullName>
    </recommendedName>
</protein>